<dbReference type="Pfam" id="PF08896">
    <property type="entry name" value="DUF1842"/>
    <property type="match status" value="1"/>
</dbReference>
<reference evidence="3" key="1">
    <citation type="submission" date="2018-07" db="EMBL/GenBank/DDBJ databases">
        <authorList>
            <person name="Blom J."/>
        </authorList>
    </citation>
    <scope>NUCLEOTIDE SEQUENCE [LARGE SCALE GENOMIC DNA]</scope>
    <source>
        <strain evidence="3">CCOS 864</strain>
    </source>
</reference>
<evidence type="ECO:0000313" key="3">
    <source>
        <dbReference type="Proteomes" id="UP000255177"/>
    </source>
</evidence>
<proteinExistence type="predicted"/>
<sequence length="199" mass="21078">MTDSLQAPVIGLFPVSYIIGTDAPGAQRLVLDLLVHPSDRTLRGTAHLTQSTNPPLDQHLDVWGTYSYQLFLPPSPSNILITLQGNHGGKTANSPIIFSLKLAVGSDWQKGQAGYRYLNSQGQWIVVEAPAHREDTRIKAFGDVDIQALLHATTLEAAIATGDVDHLKALATGDAGAALNTAIDSTKSTSGKAGKSSRA</sequence>
<protein>
    <recommendedName>
        <fullName evidence="1">DUF1842 domain-containing protein</fullName>
    </recommendedName>
</protein>
<keyword evidence="3" id="KW-1185">Reference proteome</keyword>
<dbReference type="Proteomes" id="UP000255177">
    <property type="component" value="Unassembled WGS sequence"/>
</dbReference>
<dbReference type="InterPro" id="IPR014992">
    <property type="entry name" value="DUF1842"/>
</dbReference>
<gene>
    <name evidence="2" type="ORF">CCOS864_03247</name>
</gene>
<evidence type="ECO:0000313" key="2">
    <source>
        <dbReference type="EMBL" id="SUQ63794.1"/>
    </source>
</evidence>
<accession>A0A380T1T5</accession>
<dbReference type="EMBL" id="UIDD01000008">
    <property type="protein sequence ID" value="SUQ63794.1"/>
    <property type="molecule type" value="Genomic_DNA"/>
</dbReference>
<organism evidence="2 3">
    <name type="scientific">Pseudomonas wadenswilerensis</name>
    <dbReference type="NCBI Taxonomy" id="1785161"/>
    <lineage>
        <taxon>Bacteria</taxon>
        <taxon>Pseudomonadati</taxon>
        <taxon>Pseudomonadota</taxon>
        <taxon>Gammaproteobacteria</taxon>
        <taxon>Pseudomonadales</taxon>
        <taxon>Pseudomonadaceae</taxon>
        <taxon>Pseudomonas</taxon>
    </lineage>
</organism>
<feature type="domain" description="DUF1842" evidence="1">
    <location>
        <begin position="11"/>
        <end position="124"/>
    </location>
</feature>
<dbReference type="AlphaFoldDB" id="A0A380T1T5"/>
<evidence type="ECO:0000259" key="1">
    <source>
        <dbReference type="Pfam" id="PF08896"/>
    </source>
</evidence>
<name>A0A380T1T5_9PSED</name>